<reference evidence="7" key="1">
    <citation type="submission" date="2017-09" db="EMBL/GenBank/DDBJ databases">
        <title>Genome sequence of Nannocystis excedens DSM 71.</title>
        <authorList>
            <person name="Blom J."/>
        </authorList>
    </citation>
    <scope>NUCLEOTIDE SEQUENCE [LARGE SCALE GENOMIC DNA]</scope>
    <source>
        <strain evidence="7">type strain: E19</strain>
    </source>
</reference>
<dbReference type="KEGG" id="hdi:HDIA_4575"/>
<dbReference type="Pfam" id="PF01380">
    <property type="entry name" value="SIS"/>
    <property type="match status" value="1"/>
</dbReference>
<feature type="domain" description="SIS" evidence="5">
    <location>
        <begin position="141"/>
        <end position="278"/>
    </location>
</feature>
<dbReference type="Pfam" id="PF01418">
    <property type="entry name" value="HTH_6"/>
    <property type="match status" value="1"/>
</dbReference>
<keyword evidence="3" id="KW-0804">Transcription</keyword>
<dbReference type="SUPFAM" id="SSF46689">
    <property type="entry name" value="Homeodomain-like"/>
    <property type="match status" value="1"/>
</dbReference>
<organism evidence="6 7">
    <name type="scientific">Hartmannibacter diazotrophicus</name>
    <dbReference type="NCBI Taxonomy" id="1482074"/>
    <lineage>
        <taxon>Bacteria</taxon>
        <taxon>Pseudomonadati</taxon>
        <taxon>Pseudomonadota</taxon>
        <taxon>Alphaproteobacteria</taxon>
        <taxon>Hyphomicrobiales</taxon>
        <taxon>Pleomorphomonadaceae</taxon>
        <taxon>Hartmannibacter</taxon>
    </lineage>
</organism>
<feature type="domain" description="HTH rpiR-type" evidence="4">
    <location>
        <begin position="14"/>
        <end position="90"/>
    </location>
</feature>
<proteinExistence type="predicted"/>
<dbReference type="InterPro" id="IPR047640">
    <property type="entry name" value="RpiR-like"/>
</dbReference>
<dbReference type="GO" id="GO:0003677">
    <property type="term" value="F:DNA binding"/>
    <property type="evidence" value="ECO:0007669"/>
    <property type="project" value="UniProtKB-KW"/>
</dbReference>
<evidence type="ECO:0000256" key="1">
    <source>
        <dbReference type="ARBA" id="ARBA00023015"/>
    </source>
</evidence>
<dbReference type="GO" id="GO:1901135">
    <property type="term" value="P:carbohydrate derivative metabolic process"/>
    <property type="evidence" value="ECO:0007669"/>
    <property type="project" value="InterPro"/>
</dbReference>
<dbReference type="PROSITE" id="PS51464">
    <property type="entry name" value="SIS"/>
    <property type="match status" value="1"/>
</dbReference>
<keyword evidence="7" id="KW-1185">Reference proteome</keyword>
<dbReference type="PANTHER" id="PTHR30514">
    <property type="entry name" value="GLUCOKINASE"/>
    <property type="match status" value="1"/>
</dbReference>
<dbReference type="CDD" id="cd05013">
    <property type="entry name" value="SIS_RpiR"/>
    <property type="match status" value="1"/>
</dbReference>
<evidence type="ECO:0000259" key="4">
    <source>
        <dbReference type="PROSITE" id="PS51071"/>
    </source>
</evidence>
<evidence type="ECO:0000259" key="5">
    <source>
        <dbReference type="PROSITE" id="PS51464"/>
    </source>
</evidence>
<dbReference type="InterPro" id="IPR046348">
    <property type="entry name" value="SIS_dom_sf"/>
</dbReference>
<dbReference type="InterPro" id="IPR000281">
    <property type="entry name" value="HTH_RpiR"/>
</dbReference>
<accession>A0A2C9DCY7</accession>
<sequence>MDKDAIELPPKDFQGFRELLFSRQMKLPKRLAQIAAYAMANPDEIALGTIAQIAEKAGVQPSALVRFSQTYGFQGFSDMQALFRDRIRERNSTYQDRLDAIRANSDGQSRSARLFKGFSEAAIKSIETVNEQLDFAELDKAIDLLARAETIYLLAQRRSYPITAYMHYAFGKLGIRTCLVASSSGVDSEILSFAGERDAAIAISFTPYASATLMHVRQAAQAGVPIVSLTDSFFSPLVADSTVWFEVAEANFQGFRSLSATMALAMTLTVAVGDARRELQTDEEPKAQG</sequence>
<dbReference type="AlphaFoldDB" id="A0A2C9DCY7"/>
<keyword evidence="1" id="KW-0805">Transcription regulation</keyword>
<dbReference type="Proteomes" id="UP000223606">
    <property type="component" value="Chromosome 1"/>
</dbReference>
<dbReference type="InterPro" id="IPR001347">
    <property type="entry name" value="SIS_dom"/>
</dbReference>
<dbReference type="PROSITE" id="PS51071">
    <property type="entry name" value="HTH_RPIR"/>
    <property type="match status" value="1"/>
</dbReference>
<keyword evidence="2" id="KW-0238">DNA-binding</keyword>
<dbReference type="EMBL" id="LT960614">
    <property type="protein sequence ID" value="SON58116.1"/>
    <property type="molecule type" value="Genomic_DNA"/>
</dbReference>
<name>A0A2C9DCY7_9HYPH</name>
<dbReference type="PANTHER" id="PTHR30514:SF20">
    <property type="entry name" value="TRANSCRIPTIONAL REGULATOR"/>
    <property type="match status" value="1"/>
</dbReference>
<evidence type="ECO:0000256" key="3">
    <source>
        <dbReference type="ARBA" id="ARBA00023163"/>
    </source>
</evidence>
<dbReference type="SUPFAM" id="SSF53697">
    <property type="entry name" value="SIS domain"/>
    <property type="match status" value="1"/>
</dbReference>
<dbReference type="InterPro" id="IPR035472">
    <property type="entry name" value="RpiR-like_SIS"/>
</dbReference>
<dbReference type="InterPro" id="IPR036388">
    <property type="entry name" value="WH-like_DNA-bd_sf"/>
</dbReference>
<evidence type="ECO:0000313" key="6">
    <source>
        <dbReference type="EMBL" id="SON58116.1"/>
    </source>
</evidence>
<gene>
    <name evidence="6" type="primary">ybbH</name>
    <name evidence="6" type="ORF">HDIA_4575</name>
</gene>
<dbReference type="GO" id="GO:0097367">
    <property type="term" value="F:carbohydrate derivative binding"/>
    <property type="evidence" value="ECO:0007669"/>
    <property type="project" value="InterPro"/>
</dbReference>
<protein>
    <submittedName>
        <fullName evidence="6">Putative HTH-type transcriptional regulator YbbH</fullName>
    </submittedName>
</protein>
<dbReference type="InterPro" id="IPR009057">
    <property type="entry name" value="Homeodomain-like_sf"/>
</dbReference>
<dbReference type="Gene3D" id="3.40.50.10490">
    <property type="entry name" value="Glucose-6-phosphate isomerase like protein, domain 1"/>
    <property type="match status" value="1"/>
</dbReference>
<dbReference type="GO" id="GO:0003700">
    <property type="term" value="F:DNA-binding transcription factor activity"/>
    <property type="evidence" value="ECO:0007669"/>
    <property type="project" value="InterPro"/>
</dbReference>
<dbReference type="Gene3D" id="1.10.10.10">
    <property type="entry name" value="Winged helix-like DNA-binding domain superfamily/Winged helix DNA-binding domain"/>
    <property type="match status" value="1"/>
</dbReference>
<evidence type="ECO:0000256" key="2">
    <source>
        <dbReference type="ARBA" id="ARBA00023125"/>
    </source>
</evidence>
<evidence type="ECO:0000313" key="7">
    <source>
        <dbReference type="Proteomes" id="UP000223606"/>
    </source>
</evidence>